<feature type="domain" description="C2H2-type" evidence="1">
    <location>
        <begin position="33"/>
        <end position="55"/>
    </location>
</feature>
<dbReference type="PROSITE" id="PS00028">
    <property type="entry name" value="ZINC_FINGER_C2H2_1"/>
    <property type="match status" value="1"/>
</dbReference>
<organism evidence="2 3">
    <name type="scientific">Gnathostoma spinigerum</name>
    <dbReference type="NCBI Taxonomy" id="75299"/>
    <lineage>
        <taxon>Eukaryota</taxon>
        <taxon>Metazoa</taxon>
        <taxon>Ecdysozoa</taxon>
        <taxon>Nematoda</taxon>
        <taxon>Chromadorea</taxon>
        <taxon>Rhabditida</taxon>
        <taxon>Spirurina</taxon>
        <taxon>Gnathostomatomorpha</taxon>
        <taxon>Gnathostomatoidea</taxon>
        <taxon>Gnathostomatidae</taxon>
        <taxon>Gnathostoma</taxon>
    </lineage>
</organism>
<dbReference type="EMBL" id="JBGFUD010024714">
    <property type="protein sequence ID" value="MFH4984969.1"/>
    <property type="molecule type" value="Genomic_DNA"/>
</dbReference>
<evidence type="ECO:0000313" key="3">
    <source>
        <dbReference type="Proteomes" id="UP001608902"/>
    </source>
</evidence>
<sequence length="55" mass="6632">MGKDMKIKCLLCSEKRCSIRHIHEHLCYKKYVCQACSHSFYTEDDSMIHKWKSNH</sequence>
<accession>A0ABD6F279</accession>
<evidence type="ECO:0000313" key="2">
    <source>
        <dbReference type="EMBL" id="MFH4984969.1"/>
    </source>
</evidence>
<protein>
    <recommendedName>
        <fullName evidence="1">C2H2-type domain-containing protein</fullName>
    </recommendedName>
</protein>
<reference evidence="2 3" key="1">
    <citation type="submission" date="2024-08" db="EMBL/GenBank/DDBJ databases">
        <title>Gnathostoma spinigerum genome.</title>
        <authorList>
            <person name="Gonzalez-Bertolin B."/>
            <person name="Monzon S."/>
            <person name="Zaballos A."/>
            <person name="Jimenez P."/>
            <person name="Dekumyoy P."/>
            <person name="Varona S."/>
            <person name="Cuesta I."/>
            <person name="Sumanam S."/>
            <person name="Adisakwattana P."/>
            <person name="Gasser R.B."/>
            <person name="Hernandez-Gonzalez A."/>
            <person name="Young N.D."/>
            <person name="Perteguer M.J."/>
        </authorList>
    </citation>
    <scope>NUCLEOTIDE SEQUENCE [LARGE SCALE GENOMIC DNA]</scope>
    <source>
        <strain evidence="2">AL3</strain>
        <tissue evidence="2">Liver</tissue>
    </source>
</reference>
<dbReference type="InterPro" id="IPR013087">
    <property type="entry name" value="Znf_C2H2_type"/>
</dbReference>
<dbReference type="AlphaFoldDB" id="A0ABD6F279"/>
<feature type="non-terminal residue" evidence="2">
    <location>
        <position position="55"/>
    </location>
</feature>
<dbReference type="Proteomes" id="UP001608902">
    <property type="component" value="Unassembled WGS sequence"/>
</dbReference>
<proteinExistence type="predicted"/>
<name>A0ABD6F279_9BILA</name>
<gene>
    <name evidence="2" type="ORF">AB6A40_011678</name>
</gene>
<comment type="caution">
    <text evidence="2">The sequence shown here is derived from an EMBL/GenBank/DDBJ whole genome shotgun (WGS) entry which is preliminary data.</text>
</comment>
<keyword evidence="3" id="KW-1185">Reference proteome</keyword>
<evidence type="ECO:0000259" key="1">
    <source>
        <dbReference type="PROSITE" id="PS00028"/>
    </source>
</evidence>